<name>A0A2V3W1Z5_9BACI</name>
<dbReference type="GO" id="GO:0008168">
    <property type="term" value="F:methyltransferase activity"/>
    <property type="evidence" value="ECO:0007669"/>
    <property type="project" value="UniProtKB-KW"/>
</dbReference>
<sequence length="256" mass="28775">MSSVNVWDADLYDDKLSFVSHFGKGIVDILQPKTGEKILDLGCGTGDLTNEILTLGADVTGIDASKEMIENARAKYPSISFAVENAENFRTNEKYDAVFSNAALHWMNQADKVIKSVGHALHPYGRFVAEFGGKGNVQTIIRGIAEVLAKDYGINAAERNPWYFPSIGEYSRLLEEHGFTVTFAQLFDRPTLLPDGEHGLNHWLDSFADDFFPEFSKEERTVICKKVKNEIQSDLYKDGAWEVDYKRLRIVAKKNV</sequence>
<dbReference type="AlphaFoldDB" id="A0A2V3W1Z5"/>
<dbReference type="Proteomes" id="UP000247978">
    <property type="component" value="Unassembled WGS sequence"/>
</dbReference>
<dbReference type="EMBL" id="QJJQ01000006">
    <property type="protein sequence ID" value="PXW87111.1"/>
    <property type="molecule type" value="Genomic_DNA"/>
</dbReference>
<dbReference type="PANTHER" id="PTHR43861">
    <property type="entry name" value="TRANS-ACONITATE 2-METHYLTRANSFERASE-RELATED"/>
    <property type="match status" value="1"/>
</dbReference>
<accession>A0A2V3W1Z5</accession>
<keyword evidence="1 4" id="KW-0489">Methyltransferase</keyword>
<comment type="caution">
    <text evidence="4">The sequence shown here is derived from an EMBL/GenBank/DDBJ whole genome shotgun (WGS) entry which is preliminary data.</text>
</comment>
<dbReference type="RefSeq" id="WP_110395338.1">
    <property type="nucleotide sequence ID" value="NZ_JBHUHB010000001.1"/>
</dbReference>
<evidence type="ECO:0000256" key="1">
    <source>
        <dbReference type="ARBA" id="ARBA00022603"/>
    </source>
</evidence>
<dbReference type="Gene3D" id="3.40.50.150">
    <property type="entry name" value="Vaccinia Virus protein VP39"/>
    <property type="match status" value="1"/>
</dbReference>
<dbReference type="Pfam" id="PF13649">
    <property type="entry name" value="Methyltransf_25"/>
    <property type="match status" value="1"/>
</dbReference>
<dbReference type="OrthoDB" id="9760689at2"/>
<evidence type="ECO:0000256" key="2">
    <source>
        <dbReference type="ARBA" id="ARBA00022679"/>
    </source>
</evidence>
<feature type="domain" description="Methyltransferase" evidence="3">
    <location>
        <begin position="38"/>
        <end position="125"/>
    </location>
</feature>
<dbReference type="InterPro" id="IPR041698">
    <property type="entry name" value="Methyltransf_25"/>
</dbReference>
<dbReference type="PANTHER" id="PTHR43861:SF1">
    <property type="entry name" value="TRANS-ACONITATE 2-METHYLTRANSFERASE"/>
    <property type="match status" value="1"/>
</dbReference>
<reference evidence="4 5" key="1">
    <citation type="submission" date="2018-05" db="EMBL/GenBank/DDBJ databases">
        <title>Genomic Encyclopedia of Type Strains, Phase IV (KMG-IV): sequencing the most valuable type-strain genomes for metagenomic binning, comparative biology and taxonomic classification.</title>
        <authorList>
            <person name="Goeker M."/>
        </authorList>
    </citation>
    <scope>NUCLEOTIDE SEQUENCE [LARGE SCALE GENOMIC DNA]</scope>
    <source>
        <strain evidence="4 5">DSM 28556</strain>
    </source>
</reference>
<proteinExistence type="predicted"/>
<evidence type="ECO:0000259" key="3">
    <source>
        <dbReference type="Pfam" id="PF13649"/>
    </source>
</evidence>
<evidence type="ECO:0000313" key="5">
    <source>
        <dbReference type="Proteomes" id="UP000247978"/>
    </source>
</evidence>
<gene>
    <name evidence="4" type="ORF">DFR56_106181</name>
</gene>
<protein>
    <submittedName>
        <fullName evidence="4">Trans-aconitate methyltransferase</fullName>
    </submittedName>
</protein>
<dbReference type="InterPro" id="IPR029063">
    <property type="entry name" value="SAM-dependent_MTases_sf"/>
</dbReference>
<organism evidence="4 5">
    <name type="scientific">Pseudogracilibacillus auburnensis</name>
    <dbReference type="NCBI Taxonomy" id="1494959"/>
    <lineage>
        <taxon>Bacteria</taxon>
        <taxon>Bacillati</taxon>
        <taxon>Bacillota</taxon>
        <taxon>Bacilli</taxon>
        <taxon>Bacillales</taxon>
        <taxon>Bacillaceae</taxon>
        <taxon>Pseudogracilibacillus</taxon>
    </lineage>
</organism>
<dbReference type="SUPFAM" id="SSF53335">
    <property type="entry name" value="S-adenosyl-L-methionine-dependent methyltransferases"/>
    <property type="match status" value="1"/>
</dbReference>
<keyword evidence="2 4" id="KW-0808">Transferase</keyword>
<keyword evidence="5" id="KW-1185">Reference proteome</keyword>
<dbReference type="GO" id="GO:0032259">
    <property type="term" value="P:methylation"/>
    <property type="evidence" value="ECO:0007669"/>
    <property type="project" value="UniProtKB-KW"/>
</dbReference>
<dbReference type="CDD" id="cd02440">
    <property type="entry name" value="AdoMet_MTases"/>
    <property type="match status" value="1"/>
</dbReference>
<evidence type="ECO:0000313" key="4">
    <source>
        <dbReference type="EMBL" id="PXW87111.1"/>
    </source>
</evidence>